<evidence type="ECO:0000313" key="7">
    <source>
        <dbReference type="EMBL" id="ADM27774.1"/>
    </source>
</evidence>
<dbReference type="BioCyc" id="IAGG583356:GHAH-942-MONOMER"/>
<evidence type="ECO:0000256" key="3">
    <source>
        <dbReference type="ARBA" id="ARBA00022989"/>
    </source>
</evidence>
<accession>E0SNH8</accession>
<dbReference type="GO" id="GO:0005886">
    <property type="term" value="C:plasma membrane"/>
    <property type="evidence" value="ECO:0007669"/>
    <property type="project" value="UniProtKB-SubCell"/>
</dbReference>
<name>E0SNH8_IGNAA</name>
<comment type="similarity">
    <text evidence="5">Belongs to the binding-protein-dependent transport system permease family.</text>
</comment>
<dbReference type="PROSITE" id="PS50928">
    <property type="entry name" value="ABC_TM1"/>
    <property type="match status" value="1"/>
</dbReference>
<sequence>MSIIIKNIGNIVREMARAYRASVIGLAILITLVCISIYTVIVYPYDYVVKIWNSQEVWQDNPRNALPSWINIFLPKKLPETIVINSSVNSNSVMKTKSFVSELGAYKIVIDFRIPYNYDDFPTGVRLSIIPRYTSFYPLASITWIKPDGTSYYIQQVKIRREFIYDISSDESLLRNVVESIEERVGNSIGYPITLNEALFAQEDHTILSKDTIRVLKGDYRVVVEAIVFDENDDIDAKLVIYGKVYGLAGTDHLRRDLLIPILWGTPIALAFGLTASLCIVLFQMIYAAISAWYGGLVDTVIQRLTEIMMVLPFLPIVMMISYIYRITIWTLLAIIIALSMLGSGVKNYRAMFLQLKESPYIEAARAYGAGNLRIIFMYLIPRVLPTVLPSIIYSVPDFVFLEAVLALLGVGDPLAPTWGKVLEDALNNGALYKGYYYWVLEPSALLILTSLGFALIGFALDRIFNPRLREM</sequence>
<dbReference type="InterPro" id="IPR035906">
    <property type="entry name" value="MetI-like_sf"/>
</dbReference>
<feature type="transmembrane region" description="Helical" evidence="5">
    <location>
        <begin position="436"/>
        <end position="461"/>
    </location>
</feature>
<dbReference type="KEGG" id="iag:Igag_0959"/>
<dbReference type="PANTHER" id="PTHR43839:SF1">
    <property type="entry name" value="OPPC IN A BINDING PROTEIN-DEPENDENT TRANSPORT SYSTEM"/>
    <property type="match status" value="1"/>
</dbReference>
<protein>
    <submittedName>
        <fullName evidence="7">Binding-protein-dependent transport systems inner membrane component</fullName>
    </submittedName>
</protein>
<gene>
    <name evidence="7" type="ordered locus">Igag_0959</name>
</gene>
<dbReference type="Proteomes" id="UP000001304">
    <property type="component" value="Chromosome"/>
</dbReference>
<evidence type="ECO:0000256" key="5">
    <source>
        <dbReference type="RuleBase" id="RU363032"/>
    </source>
</evidence>
<keyword evidence="8" id="KW-1185">Reference proteome</keyword>
<evidence type="ECO:0000256" key="1">
    <source>
        <dbReference type="ARBA" id="ARBA00004141"/>
    </source>
</evidence>
<dbReference type="AlphaFoldDB" id="E0SNH8"/>
<organism evidence="7 8">
    <name type="scientific">Ignisphaera aggregans (strain DSM 17230 / JCM 13409 / AQ1.S1)</name>
    <dbReference type="NCBI Taxonomy" id="583356"/>
    <lineage>
        <taxon>Archaea</taxon>
        <taxon>Thermoproteota</taxon>
        <taxon>Thermoprotei</taxon>
        <taxon>Desulfurococcales</taxon>
        <taxon>Desulfurococcaceae</taxon>
        <taxon>Ignisphaera</taxon>
    </lineage>
</organism>
<feature type="transmembrane region" description="Helical" evidence="5">
    <location>
        <begin position="327"/>
        <end position="346"/>
    </location>
</feature>
<keyword evidence="2 5" id="KW-0812">Transmembrane</keyword>
<feature type="transmembrane region" description="Helical" evidence="5">
    <location>
        <begin position="21"/>
        <end position="45"/>
    </location>
</feature>
<evidence type="ECO:0000313" key="8">
    <source>
        <dbReference type="Proteomes" id="UP000001304"/>
    </source>
</evidence>
<evidence type="ECO:0000256" key="2">
    <source>
        <dbReference type="ARBA" id="ARBA00022692"/>
    </source>
</evidence>
<evidence type="ECO:0000259" key="6">
    <source>
        <dbReference type="PROSITE" id="PS50928"/>
    </source>
</evidence>
<dbReference type="CDD" id="cd06261">
    <property type="entry name" value="TM_PBP2"/>
    <property type="match status" value="1"/>
</dbReference>
<comment type="subcellular location">
    <subcellularLocation>
        <location evidence="5">Cell membrane</location>
        <topology evidence="5">Multi-pass membrane protein</topology>
    </subcellularLocation>
    <subcellularLocation>
        <location evidence="1">Membrane</location>
        <topology evidence="1">Multi-pass membrane protein</topology>
    </subcellularLocation>
</comment>
<dbReference type="Pfam" id="PF00528">
    <property type="entry name" value="BPD_transp_1"/>
    <property type="match status" value="1"/>
</dbReference>
<keyword evidence="3 5" id="KW-1133">Transmembrane helix</keyword>
<dbReference type="HOGENOM" id="CLU_028518_10_0_2"/>
<dbReference type="GO" id="GO:0055085">
    <property type="term" value="P:transmembrane transport"/>
    <property type="evidence" value="ECO:0007669"/>
    <property type="project" value="InterPro"/>
</dbReference>
<keyword evidence="4 5" id="KW-0472">Membrane</keyword>
<feature type="transmembrane region" description="Helical" evidence="5">
    <location>
        <begin position="376"/>
        <end position="396"/>
    </location>
</feature>
<feature type="transmembrane region" description="Helical" evidence="5">
    <location>
        <begin position="301"/>
        <end position="321"/>
    </location>
</feature>
<dbReference type="SUPFAM" id="SSF161098">
    <property type="entry name" value="MetI-like"/>
    <property type="match status" value="1"/>
</dbReference>
<dbReference type="PANTHER" id="PTHR43839">
    <property type="entry name" value="OPPC IN A BINDING PROTEIN-DEPENDENT TRANSPORT SYSTEM"/>
    <property type="match status" value="1"/>
</dbReference>
<proteinExistence type="inferred from homology"/>
<dbReference type="InterPro" id="IPR000515">
    <property type="entry name" value="MetI-like"/>
</dbReference>
<feature type="transmembrane region" description="Helical" evidence="5">
    <location>
        <begin position="262"/>
        <end position="289"/>
    </location>
</feature>
<dbReference type="Gene3D" id="1.10.3720.10">
    <property type="entry name" value="MetI-like"/>
    <property type="match status" value="1"/>
</dbReference>
<dbReference type="STRING" id="583356.Igag_0959"/>
<reference evidence="7 8" key="1">
    <citation type="journal article" date="2010" name="Stand. Genomic Sci.">
        <title>Complete genome sequence of Ignisphaera aggregans type strain (AQ1.S1).</title>
        <authorList>
            <person name="Goker M."/>
            <person name="Held B."/>
            <person name="Lapidus A."/>
            <person name="Nolan M."/>
            <person name="Spring S."/>
            <person name="Yasawong M."/>
            <person name="Lucas S."/>
            <person name="Glavina Del Rio T."/>
            <person name="Tice H."/>
            <person name="Cheng J.F."/>
            <person name="Goodwin L."/>
            <person name="Tapia R."/>
            <person name="Pitluck S."/>
            <person name="Liolios K."/>
            <person name="Ivanova N."/>
            <person name="Mavromatis K."/>
            <person name="Mikhailova N."/>
            <person name="Pati A."/>
            <person name="Chen A."/>
            <person name="Palaniappan K."/>
            <person name="Brambilla E."/>
            <person name="Land M."/>
            <person name="Hauser L."/>
            <person name="Chang Y.J."/>
            <person name="Jeffries C.D."/>
            <person name="Brettin T."/>
            <person name="Detter J.C."/>
            <person name="Han C."/>
            <person name="Rohde M."/>
            <person name="Sikorski J."/>
            <person name="Woyke T."/>
            <person name="Bristow J."/>
            <person name="Eisen J.A."/>
            <person name="Markowitz V."/>
            <person name="Hugenholtz P."/>
            <person name="Kyrpides N.C."/>
            <person name="Klenk H.P."/>
        </authorList>
    </citation>
    <scope>NUCLEOTIDE SEQUENCE [LARGE SCALE GENOMIC DNA]</scope>
    <source>
        <strain evidence="8">DSM 17230 / JCM 13409 / AQ1.S1</strain>
    </source>
</reference>
<evidence type="ECO:0000256" key="4">
    <source>
        <dbReference type="ARBA" id="ARBA00023136"/>
    </source>
</evidence>
<dbReference type="EMBL" id="CP002098">
    <property type="protein sequence ID" value="ADM27774.1"/>
    <property type="molecule type" value="Genomic_DNA"/>
</dbReference>
<keyword evidence="5" id="KW-0813">Transport</keyword>
<feature type="domain" description="ABC transmembrane type-1" evidence="6">
    <location>
        <begin position="266"/>
        <end position="458"/>
    </location>
</feature>